<evidence type="ECO:0000313" key="3">
    <source>
        <dbReference type="Proteomes" id="UP000274843"/>
    </source>
</evidence>
<evidence type="ECO:0008006" key="4">
    <source>
        <dbReference type="Google" id="ProtNLM"/>
    </source>
</evidence>
<dbReference type="Proteomes" id="UP000274843">
    <property type="component" value="Unassembled WGS sequence"/>
</dbReference>
<proteinExistence type="predicted"/>
<gene>
    <name evidence="2" type="ORF">EDD35_7219</name>
</gene>
<organism evidence="2 3">
    <name type="scientific">Amycolatopsis thermoflava</name>
    <dbReference type="NCBI Taxonomy" id="84480"/>
    <lineage>
        <taxon>Bacteria</taxon>
        <taxon>Bacillati</taxon>
        <taxon>Actinomycetota</taxon>
        <taxon>Actinomycetes</taxon>
        <taxon>Pseudonocardiales</taxon>
        <taxon>Pseudonocardiaceae</taxon>
        <taxon>Amycolatopsis</taxon>
        <taxon>Amycolatopsis methanolica group</taxon>
    </lineage>
</organism>
<evidence type="ECO:0000256" key="1">
    <source>
        <dbReference type="SAM" id="Phobius"/>
    </source>
</evidence>
<keyword evidence="3" id="KW-1185">Reference proteome</keyword>
<feature type="transmembrane region" description="Helical" evidence="1">
    <location>
        <begin position="113"/>
        <end position="134"/>
    </location>
</feature>
<keyword evidence="1" id="KW-0812">Transmembrane</keyword>
<feature type="transmembrane region" description="Helical" evidence="1">
    <location>
        <begin position="20"/>
        <end position="36"/>
    </location>
</feature>
<dbReference type="EMBL" id="RKHY01000001">
    <property type="protein sequence ID" value="ROS44768.1"/>
    <property type="molecule type" value="Genomic_DNA"/>
</dbReference>
<keyword evidence="1" id="KW-0472">Membrane</keyword>
<feature type="transmembrane region" description="Helical" evidence="1">
    <location>
        <begin position="42"/>
        <end position="65"/>
    </location>
</feature>
<protein>
    <recommendedName>
        <fullName evidence="4">Integral membrane protein</fullName>
    </recommendedName>
</protein>
<evidence type="ECO:0000313" key="2">
    <source>
        <dbReference type="EMBL" id="ROS44768.1"/>
    </source>
</evidence>
<name>A0A3N2H780_9PSEU</name>
<keyword evidence="1" id="KW-1133">Transmembrane helix</keyword>
<reference evidence="2 3" key="1">
    <citation type="submission" date="2018-11" db="EMBL/GenBank/DDBJ databases">
        <title>Sequencing the genomes of 1000 actinobacteria strains.</title>
        <authorList>
            <person name="Klenk H.-P."/>
        </authorList>
    </citation>
    <scope>NUCLEOTIDE SEQUENCE [LARGE SCALE GENOMIC DNA]</scope>
    <source>
        <strain evidence="2 3">DSM 44348</strain>
    </source>
</reference>
<comment type="caution">
    <text evidence="2">The sequence shown here is derived from an EMBL/GenBank/DDBJ whole genome shotgun (WGS) entry which is preliminary data.</text>
</comment>
<feature type="transmembrane region" description="Helical" evidence="1">
    <location>
        <begin position="141"/>
        <end position="161"/>
    </location>
</feature>
<dbReference type="GeneID" id="301848455"/>
<sequence length="170" mass="17637">MIGEPADRTTVRTAGRRRAAGIYGAIVTAAILTAVGEQLPTAALAVAVVVTLLVYWSAEEFAEILGEQTSGGRLPTRAQVWAELRATWPMVTASYGPLAALLLARLAGATPLTAANVGLVTAVVLLVAHAWSAARAARLRGVPLVVTTCAAALLGVVMIVMKNLVLLHLH</sequence>
<accession>A0A3N2H780</accession>
<dbReference type="AlphaFoldDB" id="A0A3N2H780"/>
<dbReference type="RefSeq" id="WP_123686673.1">
    <property type="nucleotide sequence ID" value="NZ_RKHY01000001.1"/>
</dbReference>
<feature type="transmembrane region" description="Helical" evidence="1">
    <location>
        <begin position="86"/>
        <end position="107"/>
    </location>
</feature>